<gene>
    <name evidence="9" type="ORF">DICVIV_06030</name>
</gene>
<dbReference type="InterPro" id="IPR000719">
    <property type="entry name" value="Prot_kinase_dom"/>
</dbReference>
<keyword evidence="2" id="KW-0723">Serine/threonine-protein kinase</keyword>
<accession>A0A0D8XVQ5</accession>
<evidence type="ECO:0000256" key="3">
    <source>
        <dbReference type="ARBA" id="ARBA00022679"/>
    </source>
</evidence>
<dbReference type="FunFam" id="1.10.510.10:FF:000624">
    <property type="entry name" value="Mitogen-activated protein kinase"/>
    <property type="match status" value="1"/>
</dbReference>
<evidence type="ECO:0000256" key="7">
    <source>
        <dbReference type="SAM" id="MobiDB-lite"/>
    </source>
</evidence>
<name>A0A0D8XVQ5_DICVI</name>
<evidence type="ECO:0000259" key="8">
    <source>
        <dbReference type="PROSITE" id="PS50011"/>
    </source>
</evidence>
<dbReference type="STRING" id="29172.A0A0D8XVQ5"/>
<dbReference type="GO" id="GO:0030154">
    <property type="term" value="P:cell differentiation"/>
    <property type="evidence" value="ECO:0007669"/>
    <property type="project" value="TreeGrafter"/>
</dbReference>
<dbReference type="AlphaFoldDB" id="A0A0D8XVQ5"/>
<keyword evidence="5 9" id="KW-0418">Kinase</keyword>
<dbReference type="GO" id="GO:0004674">
    <property type="term" value="F:protein serine/threonine kinase activity"/>
    <property type="evidence" value="ECO:0007669"/>
    <property type="project" value="UniProtKB-KW"/>
</dbReference>
<feature type="compositionally biased region" description="Basic residues" evidence="7">
    <location>
        <begin position="417"/>
        <end position="428"/>
    </location>
</feature>
<dbReference type="Gene3D" id="3.30.200.20">
    <property type="entry name" value="Phosphorylase Kinase, domain 1"/>
    <property type="match status" value="1"/>
</dbReference>
<dbReference type="Pfam" id="PF00069">
    <property type="entry name" value="Pkinase"/>
    <property type="match status" value="1"/>
</dbReference>
<dbReference type="PROSITE" id="PS00108">
    <property type="entry name" value="PROTEIN_KINASE_ST"/>
    <property type="match status" value="1"/>
</dbReference>
<evidence type="ECO:0000313" key="9">
    <source>
        <dbReference type="EMBL" id="KJH47902.1"/>
    </source>
</evidence>
<dbReference type="EMBL" id="KN716289">
    <property type="protein sequence ID" value="KJH47902.1"/>
    <property type="molecule type" value="Genomic_DNA"/>
</dbReference>
<keyword evidence="4" id="KW-0547">Nucleotide-binding</keyword>
<dbReference type="SUPFAM" id="SSF56112">
    <property type="entry name" value="Protein kinase-like (PK-like)"/>
    <property type="match status" value="1"/>
</dbReference>
<dbReference type="GO" id="GO:0032436">
    <property type="term" value="P:positive regulation of proteasomal ubiquitin-dependent protein catabolic process"/>
    <property type="evidence" value="ECO:0007669"/>
    <property type="project" value="TreeGrafter"/>
</dbReference>
<dbReference type="Gene3D" id="1.10.510.10">
    <property type="entry name" value="Transferase(Phosphotransferase) domain 1"/>
    <property type="match status" value="1"/>
</dbReference>
<dbReference type="GO" id="GO:0070507">
    <property type="term" value="P:regulation of microtubule cytoskeleton organization"/>
    <property type="evidence" value="ECO:0007669"/>
    <property type="project" value="TreeGrafter"/>
</dbReference>
<dbReference type="OrthoDB" id="192887at2759"/>
<dbReference type="PROSITE" id="PS50011">
    <property type="entry name" value="PROTEIN_KINASE_DOM"/>
    <property type="match status" value="1"/>
</dbReference>
<feature type="compositionally biased region" description="Basic residues" evidence="7">
    <location>
        <begin position="384"/>
        <end position="394"/>
    </location>
</feature>
<dbReference type="InterPro" id="IPR008271">
    <property type="entry name" value="Ser/Thr_kinase_AS"/>
</dbReference>
<dbReference type="PANTHER" id="PTHR24057:SF18">
    <property type="entry name" value="SERINE_THREONINE-PROTEIN KINASE R03D7.5-RELATED"/>
    <property type="match status" value="1"/>
</dbReference>
<dbReference type="GO" id="GO:0030424">
    <property type="term" value="C:axon"/>
    <property type="evidence" value="ECO:0007669"/>
    <property type="project" value="TreeGrafter"/>
</dbReference>
<evidence type="ECO:0000256" key="4">
    <source>
        <dbReference type="ARBA" id="ARBA00022741"/>
    </source>
</evidence>
<reference evidence="10" key="2">
    <citation type="journal article" date="2016" name="Sci. Rep.">
        <title>Dictyocaulus viviparus genome, variome and transcriptome elucidate lungworm biology and support future intervention.</title>
        <authorList>
            <person name="McNulty S.N."/>
            <person name="Strube C."/>
            <person name="Rosa B.A."/>
            <person name="Martin J.C."/>
            <person name="Tyagi R."/>
            <person name="Choi Y.J."/>
            <person name="Wang Q."/>
            <person name="Hallsworth Pepin K."/>
            <person name="Zhang X."/>
            <person name="Ozersky P."/>
            <person name="Wilson R.K."/>
            <person name="Sternberg P.W."/>
            <person name="Gasser R.B."/>
            <person name="Mitreva M."/>
        </authorList>
    </citation>
    <scope>NUCLEOTIDE SEQUENCE [LARGE SCALE GENOMIC DNA]</scope>
    <source>
        <strain evidence="10">HannoverDv2000</strain>
    </source>
</reference>
<evidence type="ECO:0000256" key="1">
    <source>
        <dbReference type="ARBA" id="ARBA00005527"/>
    </source>
</evidence>
<dbReference type="GO" id="GO:0005524">
    <property type="term" value="F:ATP binding"/>
    <property type="evidence" value="ECO:0007669"/>
    <property type="project" value="UniProtKB-KW"/>
</dbReference>
<protein>
    <submittedName>
        <fullName evidence="9">Kinase domain protein</fullName>
    </submittedName>
</protein>
<keyword evidence="6" id="KW-0067">ATP-binding</keyword>
<dbReference type="GO" id="GO:0007165">
    <property type="term" value="P:signal transduction"/>
    <property type="evidence" value="ECO:0007669"/>
    <property type="project" value="TreeGrafter"/>
</dbReference>
<dbReference type="PANTHER" id="PTHR24057">
    <property type="entry name" value="GLYCOGEN SYNTHASE KINASE-3 ALPHA"/>
    <property type="match status" value="1"/>
</dbReference>
<proteinExistence type="inferred from homology"/>
<sequence length="428" mass="48553">MPEMKNVKLRMTNLHLHASGVFSNVYRQRTNKLILRGTLLSPGEVPREIAIKKTWPESRDRNFEMIFLTGISREKHKNIIQMIYAFSNKRDDRVCESFVFDFMPDTLGTLIENSSLDLVDIKLYTWQMFNGLQYLSQLHIMHRDVKPVNILVDHPQGLLKIGDFGSAKVVRPGMTSTPYQVTRFYRPPELLLGADNYNWTIDIWSAGCVLGEMVKGNVLFPGRDTKHQLKLIRRAIGSPTEADLRSMKILKPVENMVERCAGTGLGALLPSARPDIVFFLGKILIYRPRSRLCGKEVLRDPFFDSLFREGAKRANGQLISLCITSADIAEAHSIDESKVKTKLSSIIMKAKLDFSCDDESKESRELVQPPKAGSNESAEAEVKKKVRKPKHRPGKSMMLAPKSGILRRPHSAERGKKSLLRRLRNSSH</sequence>
<dbReference type="InterPro" id="IPR011009">
    <property type="entry name" value="Kinase-like_dom_sf"/>
</dbReference>
<reference evidence="9 10" key="1">
    <citation type="submission" date="2013-11" db="EMBL/GenBank/DDBJ databases">
        <title>Draft genome of the bovine lungworm Dictyocaulus viviparus.</title>
        <authorList>
            <person name="Mitreva M."/>
        </authorList>
    </citation>
    <scope>NUCLEOTIDE SEQUENCE [LARGE SCALE GENOMIC DNA]</scope>
    <source>
        <strain evidence="9 10">HannoverDv2000</strain>
    </source>
</reference>
<evidence type="ECO:0000256" key="6">
    <source>
        <dbReference type="ARBA" id="ARBA00022840"/>
    </source>
</evidence>
<feature type="domain" description="Protein kinase" evidence="8">
    <location>
        <begin position="11"/>
        <end position="303"/>
    </location>
</feature>
<evidence type="ECO:0000313" key="10">
    <source>
        <dbReference type="Proteomes" id="UP000053766"/>
    </source>
</evidence>
<dbReference type="Proteomes" id="UP000053766">
    <property type="component" value="Unassembled WGS sequence"/>
</dbReference>
<dbReference type="GO" id="GO:0090090">
    <property type="term" value="P:negative regulation of canonical Wnt signaling pathway"/>
    <property type="evidence" value="ECO:0007669"/>
    <property type="project" value="TreeGrafter"/>
</dbReference>
<organism evidence="9 10">
    <name type="scientific">Dictyocaulus viviparus</name>
    <name type="common">Bovine lungworm</name>
    <dbReference type="NCBI Taxonomy" id="29172"/>
    <lineage>
        <taxon>Eukaryota</taxon>
        <taxon>Metazoa</taxon>
        <taxon>Ecdysozoa</taxon>
        <taxon>Nematoda</taxon>
        <taxon>Chromadorea</taxon>
        <taxon>Rhabditida</taxon>
        <taxon>Rhabditina</taxon>
        <taxon>Rhabditomorpha</taxon>
        <taxon>Strongyloidea</taxon>
        <taxon>Metastrongylidae</taxon>
        <taxon>Dictyocaulus</taxon>
    </lineage>
</organism>
<dbReference type="InterPro" id="IPR050591">
    <property type="entry name" value="GSK-3"/>
</dbReference>
<comment type="similarity">
    <text evidence="1">Belongs to the protein kinase superfamily. CMGC Ser/Thr protein kinase family. GSK-3 subfamily.</text>
</comment>
<evidence type="ECO:0000256" key="5">
    <source>
        <dbReference type="ARBA" id="ARBA00022777"/>
    </source>
</evidence>
<dbReference type="GO" id="GO:0005829">
    <property type="term" value="C:cytosol"/>
    <property type="evidence" value="ECO:0007669"/>
    <property type="project" value="TreeGrafter"/>
</dbReference>
<dbReference type="GO" id="GO:0005634">
    <property type="term" value="C:nucleus"/>
    <property type="evidence" value="ECO:0007669"/>
    <property type="project" value="TreeGrafter"/>
</dbReference>
<keyword evidence="10" id="KW-1185">Reference proteome</keyword>
<evidence type="ECO:0000256" key="2">
    <source>
        <dbReference type="ARBA" id="ARBA00022527"/>
    </source>
</evidence>
<dbReference type="SMART" id="SM00220">
    <property type="entry name" value="S_TKc"/>
    <property type="match status" value="1"/>
</dbReference>
<keyword evidence="3" id="KW-0808">Transferase</keyword>
<feature type="region of interest" description="Disordered" evidence="7">
    <location>
        <begin position="361"/>
        <end position="428"/>
    </location>
</feature>